<dbReference type="RefSeq" id="WP_309673701.1">
    <property type="nucleotide sequence ID" value="NZ_CP127845.1"/>
</dbReference>
<evidence type="ECO:0000313" key="1">
    <source>
        <dbReference type="EMBL" id="WMY87437.1"/>
    </source>
</evidence>
<name>A0ABY9SV21_9PSED</name>
<dbReference type="Pfam" id="PF05621">
    <property type="entry name" value="TniB"/>
    <property type="match status" value="1"/>
</dbReference>
<sequence>MERYAHIIESKRHLADLPDQDRIHICRHDFWIETERLKPFFERLKNILYTDGQHQVSCIFGHGLGGEGKTAVYERLQVMSSFTSDKMIFVELTESLDRYSLHEALLAAFGLPLKKGRSTTSLTEAAVRVMSSGNIKALVLDEINDGLLKAYSVKRTMLSLLKSLSAKKMKLCVIAFGNDSAFEIMKIDPAIGRRFVDYKFPLWEMGEDFVNFISTYEANLPLRLPSNLADVKLRTLIFTRSYGIMDNVVKIMKSFAMDAIATGVEKITADQFDRMGEIVSLYGYAMTVHQKTDKPELVKSVRYTR</sequence>
<dbReference type="Proteomes" id="UP001258940">
    <property type="component" value="Chromosome"/>
</dbReference>
<dbReference type="Gene3D" id="3.40.50.300">
    <property type="entry name" value="P-loop containing nucleotide triphosphate hydrolases"/>
    <property type="match status" value="1"/>
</dbReference>
<keyword evidence="2" id="KW-1185">Reference proteome</keyword>
<dbReference type="InterPro" id="IPR008868">
    <property type="entry name" value="TniB"/>
</dbReference>
<gene>
    <name evidence="1" type="ORF">QR297_11535</name>
</gene>
<dbReference type="SUPFAM" id="SSF52540">
    <property type="entry name" value="P-loop containing nucleoside triphosphate hydrolases"/>
    <property type="match status" value="1"/>
</dbReference>
<dbReference type="InterPro" id="IPR027417">
    <property type="entry name" value="P-loop_NTPase"/>
</dbReference>
<organism evidence="1 2">
    <name type="scientific">Pseudomonas shirazica</name>
    <dbReference type="NCBI Taxonomy" id="1940636"/>
    <lineage>
        <taxon>Bacteria</taxon>
        <taxon>Pseudomonadati</taxon>
        <taxon>Pseudomonadota</taxon>
        <taxon>Gammaproteobacteria</taxon>
        <taxon>Pseudomonadales</taxon>
        <taxon>Pseudomonadaceae</taxon>
        <taxon>Pseudomonas</taxon>
    </lineage>
</organism>
<reference evidence="1 2" key="1">
    <citation type="journal article" date="2023" name="J Bioinform Genom">
        <title>Complete genome sequence of the bacterium Pseudomonas shirazica hy376 from natural waters of algiers.</title>
        <authorList>
            <person name="Haffaressas Y."/>
            <person name="Seghouani N."/>
            <person name="Arzamasceva V.O."/>
            <person name="Tepeeva A.N."/>
            <person name="Vasilenko O.V."/>
        </authorList>
    </citation>
    <scope>NUCLEOTIDE SEQUENCE [LARGE SCALE GENOMIC DNA]</scope>
    <source>
        <strain evidence="1 2">HY376</strain>
    </source>
</reference>
<proteinExistence type="predicted"/>
<accession>A0ABY9SV21</accession>
<evidence type="ECO:0000313" key="2">
    <source>
        <dbReference type="Proteomes" id="UP001258940"/>
    </source>
</evidence>
<dbReference type="EMBL" id="CP127845">
    <property type="protein sequence ID" value="WMY87437.1"/>
    <property type="molecule type" value="Genomic_DNA"/>
</dbReference>
<protein>
    <submittedName>
        <fullName evidence="1">TniB family NTP-binding protein</fullName>
    </submittedName>
</protein>